<keyword evidence="3" id="KW-1185">Reference proteome</keyword>
<sequence>MIASGLATVQGLLLFALSAGALGLQAWALVDSVRHRPEAYSAAGKLTKTKWVAILGVATAIGVISLGNLMGMLFFDALAVVAAVVYLTDARPALRPYKGRGGGRGTTAGPYGPW</sequence>
<dbReference type="RefSeq" id="WP_104435230.1">
    <property type="nucleotide sequence ID" value="NZ_PTJD01000017.1"/>
</dbReference>
<keyword evidence="1" id="KW-1133">Transmembrane helix</keyword>
<proteinExistence type="predicted"/>
<dbReference type="Pfam" id="PF10724">
    <property type="entry name" value="DUF2516"/>
    <property type="match status" value="1"/>
</dbReference>
<evidence type="ECO:0000313" key="2">
    <source>
        <dbReference type="EMBL" id="PPK92053.1"/>
    </source>
</evidence>
<evidence type="ECO:0000313" key="3">
    <source>
        <dbReference type="Proteomes" id="UP000239485"/>
    </source>
</evidence>
<name>A0A2S6ID04_9ACTN</name>
<feature type="transmembrane region" description="Helical" evidence="1">
    <location>
        <begin position="52"/>
        <end position="85"/>
    </location>
</feature>
<dbReference type="OrthoDB" id="4774469at2"/>
<gene>
    <name evidence="2" type="ORF">CLV92_11716</name>
</gene>
<keyword evidence="1" id="KW-0472">Membrane</keyword>
<dbReference type="AlphaFoldDB" id="A0A2S6ID04"/>
<comment type="caution">
    <text evidence="2">The sequence shown here is derived from an EMBL/GenBank/DDBJ whole genome shotgun (WGS) entry which is preliminary data.</text>
</comment>
<dbReference type="InterPro" id="IPR019662">
    <property type="entry name" value="DUF2516"/>
</dbReference>
<accession>A0A2S6ID04</accession>
<evidence type="ECO:0000256" key="1">
    <source>
        <dbReference type="SAM" id="Phobius"/>
    </source>
</evidence>
<dbReference type="Proteomes" id="UP000239485">
    <property type="component" value="Unassembled WGS sequence"/>
</dbReference>
<dbReference type="EMBL" id="PTJD01000017">
    <property type="protein sequence ID" value="PPK92053.1"/>
    <property type="molecule type" value="Genomic_DNA"/>
</dbReference>
<keyword evidence="1" id="KW-0812">Transmembrane</keyword>
<protein>
    <submittedName>
        <fullName evidence="2">Uncharacterized protein DUF2516</fullName>
    </submittedName>
</protein>
<reference evidence="2 3" key="1">
    <citation type="submission" date="2018-02" db="EMBL/GenBank/DDBJ databases">
        <title>Genomic Encyclopedia of Archaeal and Bacterial Type Strains, Phase II (KMG-II): from individual species to whole genera.</title>
        <authorList>
            <person name="Goeker M."/>
        </authorList>
    </citation>
    <scope>NUCLEOTIDE SEQUENCE [LARGE SCALE GENOMIC DNA]</scope>
    <source>
        <strain evidence="2 3">DSM 22857</strain>
    </source>
</reference>
<organism evidence="2 3">
    <name type="scientific">Kineococcus xinjiangensis</name>
    <dbReference type="NCBI Taxonomy" id="512762"/>
    <lineage>
        <taxon>Bacteria</taxon>
        <taxon>Bacillati</taxon>
        <taxon>Actinomycetota</taxon>
        <taxon>Actinomycetes</taxon>
        <taxon>Kineosporiales</taxon>
        <taxon>Kineosporiaceae</taxon>
        <taxon>Kineococcus</taxon>
    </lineage>
</organism>